<reference evidence="6" key="1">
    <citation type="submission" date="2021-02" db="EMBL/GenBank/DDBJ databases">
        <title>Taxonomy, biology and ecology of Rhodococcus bacteria occurring in California pistachio and other woody hosts as revealed by genome sequence analyses.</title>
        <authorList>
            <person name="Riely B."/>
            <person name="Gai Y."/>
        </authorList>
    </citation>
    <scope>NUCLEOTIDE SEQUENCE</scope>
    <source>
        <strain evidence="6">BP-295</strain>
    </source>
</reference>
<accession>A0AAW4GA36</accession>
<evidence type="ECO:0000313" key="6">
    <source>
        <dbReference type="EMBL" id="MBM7280059.1"/>
    </source>
</evidence>
<dbReference type="Pfam" id="PF01614">
    <property type="entry name" value="IclR_C"/>
    <property type="match status" value="1"/>
</dbReference>
<dbReference type="InterPro" id="IPR050707">
    <property type="entry name" value="HTH_MetabolicPath_Reg"/>
</dbReference>
<dbReference type="AlphaFoldDB" id="A0AAW4GA36"/>
<keyword evidence="3" id="KW-0804">Transcription</keyword>
<evidence type="ECO:0000313" key="7">
    <source>
        <dbReference type="Proteomes" id="UP001195196"/>
    </source>
</evidence>
<dbReference type="InterPro" id="IPR014757">
    <property type="entry name" value="Tscrpt_reg_IclR_C"/>
</dbReference>
<gene>
    <name evidence="6" type="ORF">JTZ10_20125</name>
</gene>
<evidence type="ECO:0000256" key="1">
    <source>
        <dbReference type="ARBA" id="ARBA00023015"/>
    </source>
</evidence>
<feature type="domain" description="HTH iclR-type" evidence="4">
    <location>
        <begin position="20"/>
        <end position="80"/>
    </location>
</feature>
<name>A0AAW4GA36_GORRU</name>
<dbReference type="GO" id="GO:0003700">
    <property type="term" value="F:DNA-binding transcription factor activity"/>
    <property type="evidence" value="ECO:0007669"/>
    <property type="project" value="TreeGrafter"/>
</dbReference>
<evidence type="ECO:0000256" key="3">
    <source>
        <dbReference type="ARBA" id="ARBA00023163"/>
    </source>
</evidence>
<feature type="domain" description="IclR-ED" evidence="5">
    <location>
        <begin position="74"/>
        <end position="263"/>
    </location>
</feature>
<dbReference type="GO" id="GO:0045892">
    <property type="term" value="P:negative regulation of DNA-templated transcription"/>
    <property type="evidence" value="ECO:0007669"/>
    <property type="project" value="TreeGrafter"/>
</dbReference>
<dbReference type="SUPFAM" id="SSF46785">
    <property type="entry name" value="Winged helix' DNA-binding domain"/>
    <property type="match status" value="1"/>
</dbReference>
<evidence type="ECO:0000256" key="2">
    <source>
        <dbReference type="ARBA" id="ARBA00023125"/>
    </source>
</evidence>
<evidence type="ECO:0000259" key="5">
    <source>
        <dbReference type="PROSITE" id="PS51078"/>
    </source>
</evidence>
<dbReference type="PANTHER" id="PTHR30136:SF35">
    <property type="entry name" value="HTH-TYPE TRANSCRIPTIONAL REGULATOR RV1719"/>
    <property type="match status" value="1"/>
</dbReference>
<comment type="caution">
    <text evidence="6">The sequence shown here is derived from an EMBL/GenBank/DDBJ whole genome shotgun (WGS) entry which is preliminary data.</text>
</comment>
<sequence length="268" mass="28937">MANSDPDPGPAGDPASVPPIDSVHRALRLLKSLRDGETLGVKEAAEMLDVAPSTAHRLLNALCYDGFAVQGRERRYRLGPEFRPDESRPLSIHDLRTAVRPAIEDLGAELGETVHVWIRQGPLLHWVDGVEGTAPTHVKSGGWDRVPAYASAAGKALLSELTNKQLEDVFATGLPPARSSRISNLRSLKRHLTAVRSRGYAISIEESAQGVDGVAVCAKDSLGRPVFAISLAIPSSRFDRTALPEYVDSLRIAVERTEDALERTVAGD</sequence>
<dbReference type="SMART" id="SM00346">
    <property type="entry name" value="HTH_ICLR"/>
    <property type="match status" value="1"/>
</dbReference>
<dbReference type="PROSITE" id="PS51078">
    <property type="entry name" value="ICLR_ED"/>
    <property type="match status" value="1"/>
</dbReference>
<keyword evidence="2" id="KW-0238">DNA-binding</keyword>
<dbReference type="InterPro" id="IPR036388">
    <property type="entry name" value="WH-like_DNA-bd_sf"/>
</dbReference>
<dbReference type="Proteomes" id="UP001195196">
    <property type="component" value="Unassembled WGS sequence"/>
</dbReference>
<dbReference type="RefSeq" id="WP_204718757.1">
    <property type="nucleotide sequence ID" value="NZ_JAFFGU010000014.1"/>
</dbReference>
<dbReference type="Gene3D" id="3.30.450.40">
    <property type="match status" value="1"/>
</dbReference>
<dbReference type="PANTHER" id="PTHR30136">
    <property type="entry name" value="HELIX-TURN-HELIX TRANSCRIPTIONAL REGULATOR, ICLR FAMILY"/>
    <property type="match status" value="1"/>
</dbReference>
<evidence type="ECO:0000259" key="4">
    <source>
        <dbReference type="PROSITE" id="PS51077"/>
    </source>
</evidence>
<organism evidence="6 7">
    <name type="scientific">Gordonia rubripertincta</name>
    <name type="common">Rhodococcus corallinus</name>
    <dbReference type="NCBI Taxonomy" id="36822"/>
    <lineage>
        <taxon>Bacteria</taxon>
        <taxon>Bacillati</taxon>
        <taxon>Actinomycetota</taxon>
        <taxon>Actinomycetes</taxon>
        <taxon>Mycobacteriales</taxon>
        <taxon>Gordoniaceae</taxon>
        <taxon>Gordonia</taxon>
    </lineage>
</organism>
<dbReference type="Gene3D" id="1.10.10.10">
    <property type="entry name" value="Winged helix-like DNA-binding domain superfamily/Winged helix DNA-binding domain"/>
    <property type="match status" value="1"/>
</dbReference>
<dbReference type="PROSITE" id="PS51077">
    <property type="entry name" value="HTH_ICLR"/>
    <property type="match status" value="1"/>
</dbReference>
<dbReference type="EMBL" id="JAFFGU010000014">
    <property type="protein sequence ID" value="MBM7280059.1"/>
    <property type="molecule type" value="Genomic_DNA"/>
</dbReference>
<dbReference type="InterPro" id="IPR029016">
    <property type="entry name" value="GAF-like_dom_sf"/>
</dbReference>
<dbReference type="GO" id="GO:0003677">
    <property type="term" value="F:DNA binding"/>
    <property type="evidence" value="ECO:0007669"/>
    <property type="project" value="UniProtKB-KW"/>
</dbReference>
<dbReference type="Pfam" id="PF09339">
    <property type="entry name" value="HTH_IclR"/>
    <property type="match status" value="1"/>
</dbReference>
<dbReference type="SUPFAM" id="SSF55781">
    <property type="entry name" value="GAF domain-like"/>
    <property type="match status" value="1"/>
</dbReference>
<keyword evidence="1" id="KW-0805">Transcription regulation</keyword>
<proteinExistence type="predicted"/>
<dbReference type="InterPro" id="IPR036390">
    <property type="entry name" value="WH_DNA-bd_sf"/>
</dbReference>
<protein>
    <submittedName>
        <fullName evidence="6">IclR family transcriptional regulator</fullName>
    </submittedName>
</protein>
<dbReference type="InterPro" id="IPR005471">
    <property type="entry name" value="Tscrpt_reg_IclR_N"/>
</dbReference>